<dbReference type="InterPro" id="IPR003540">
    <property type="entry name" value="ADP-ribosyltransferase"/>
</dbReference>
<dbReference type="Pfam" id="PF03496">
    <property type="entry name" value="ADPrib_exo_Tox"/>
    <property type="match status" value="1"/>
</dbReference>
<accession>A0A0F9QHF7</accession>
<evidence type="ECO:0000313" key="2">
    <source>
        <dbReference type="EMBL" id="KKN36432.1"/>
    </source>
</evidence>
<dbReference type="AlphaFoldDB" id="A0A0F9QHF7"/>
<proteinExistence type="predicted"/>
<evidence type="ECO:0000259" key="1">
    <source>
        <dbReference type="Pfam" id="PF03496"/>
    </source>
</evidence>
<sequence>MARAPEQRLVTTVGQIVDFHNRLNNAEWVLSHKIPQISRILMRYKKGLRVAFGGFLQSPSLEQDLNGSIDTFFERMKRFITSGKLKERTINRAAMLAQTKDELLKQFSGVSDGMVNRQLQKVRSFKVNKSLAEIKESQLAQISKKINTVRIEGETFDKKQLDNVWEALQNKYGDNGQVIFDSGQKRSLRAYVDGRTRTTANDLHRSGTVLTAAATGIFFGRVSSHSATDSCILHEGELVFMTQALKDRFIAQNPDLAGRVSGFHTVQDLEADSTHIFKFNCKHIVLAEGVQFFGKEAMKKNFDDNVVNRLGNLKLSEAAIERNVKAGNIEAGFDLTKENIDLVIAEKFRKPKVKVVKLAIESTDSVEQIVRDAAKYDNTLAKPVKFAIKDYSTRDFRDINARLAGRELIVKDPKDVDRTIKRIDTYLKGAPKFSGDVYRGMSFDSTEQLTDFVETLKKKKLFSSKTYLSSSSDAAQGYRFGSGQVVMKIRAKDASSIEGISVNPQEKEFLFPRDSRFRVTDIRKEKGTFVVEMEEL</sequence>
<dbReference type="Gene3D" id="3.90.176.10">
    <property type="entry name" value="Toxin ADP-ribosyltransferase, Chain A, domain 1"/>
    <property type="match status" value="1"/>
</dbReference>
<reference evidence="2" key="1">
    <citation type="journal article" date="2015" name="Nature">
        <title>Complex archaea that bridge the gap between prokaryotes and eukaryotes.</title>
        <authorList>
            <person name="Spang A."/>
            <person name="Saw J.H."/>
            <person name="Jorgensen S.L."/>
            <person name="Zaremba-Niedzwiedzka K."/>
            <person name="Martijn J."/>
            <person name="Lind A.E."/>
            <person name="van Eijk R."/>
            <person name="Schleper C."/>
            <person name="Guy L."/>
            <person name="Ettema T.J."/>
        </authorList>
    </citation>
    <scope>NUCLEOTIDE SEQUENCE</scope>
</reference>
<dbReference type="PROSITE" id="PS51996">
    <property type="entry name" value="TR_MART"/>
    <property type="match status" value="1"/>
</dbReference>
<organism evidence="2">
    <name type="scientific">marine sediment metagenome</name>
    <dbReference type="NCBI Taxonomy" id="412755"/>
    <lineage>
        <taxon>unclassified sequences</taxon>
        <taxon>metagenomes</taxon>
        <taxon>ecological metagenomes</taxon>
    </lineage>
</organism>
<dbReference type="EMBL" id="LAZR01001966">
    <property type="protein sequence ID" value="KKN36432.1"/>
    <property type="molecule type" value="Genomic_DNA"/>
</dbReference>
<feature type="domain" description="ADP ribosyltransferase" evidence="1">
    <location>
        <begin position="374"/>
        <end position="525"/>
    </location>
</feature>
<dbReference type="SUPFAM" id="SSF56399">
    <property type="entry name" value="ADP-ribosylation"/>
    <property type="match status" value="1"/>
</dbReference>
<comment type="caution">
    <text evidence="2">The sequence shown here is derived from an EMBL/GenBank/DDBJ whole genome shotgun (WGS) entry which is preliminary data.</text>
</comment>
<gene>
    <name evidence="2" type="ORF">LCGC14_0773740</name>
</gene>
<name>A0A0F9QHF7_9ZZZZ</name>
<protein>
    <recommendedName>
        <fullName evidence="1">ADP ribosyltransferase domain-containing protein</fullName>
    </recommendedName>
</protein>
<dbReference type="GO" id="GO:0005576">
    <property type="term" value="C:extracellular region"/>
    <property type="evidence" value="ECO:0007669"/>
    <property type="project" value="InterPro"/>
</dbReference>